<feature type="compositionally biased region" description="Acidic residues" evidence="11">
    <location>
        <begin position="844"/>
        <end position="872"/>
    </location>
</feature>
<feature type="binding site" evidence="9">
    <location>
        <position position="443"/>
    </location>
    <ligand>
        <name>Zn(2+)</name>
        <dbReference type="ChEBI" id="CHEBI:29105"/>
        <label>2</label>
    </ligand>
</feature>
<dbReference type="Pfam" id="PF18100">
    <property type="entry name" value="PDE4_UCR"/>
    <property type="match status" value="1"/>
</dbReference>
<feature type="binding site" evidence="8">
    <location>
        <position position="443"/>
    </location>
    <ligand>
        <name>AMP</name>
        <dbReference type="ChEBI" id="CHEBI:456215"/>
    </ligand>
</feature>
<feature type="compositionally biased region" description="Acidic residues" evidence="11">
    <location>
        <begin position="751"/>
        <end position="786"/>
    </location>
</feature>
<evidence type="ECO:0000256" key="1">
    <source>
        <dbReference type="ARBA" id="ARBA00004703"/>
    </source>
</evidence>
<dbReference type="SUPFAM" id="SSF109604">
    <property type="entry name" value="HD-domain/PDEase-like"/>
    <property type="match status" value="1"/>
</dbReference>
<dbReference type="SMART" id="SM00471">
    <property type="entry name" value="HDc"/>
    <property type="match status" value="1"/>
</dbReference>
<dbReference type="InterPro" id="IPR023174">
    <property type="entry name" value="PDEase_CS"/>
</dbReference>
<dbReference type="Proteomes" id="UP000694580">
    <property type="component" value="Chromosome 3"/>
</dbReference>
<dbReference type="CDD" id="cd00077">
    <property type="entry name" value="HDc"/>
    <property type="match status" value="1"/>
</dbReference>
<feature type="binding site" evidence="9">
    <location>
        <position position="406"/>
    </location>
    <ligand>
        <name>Zn(2+)</name>
        <dbReference type="ChEBI" id="CHEBI:29105"/>
        <label>1</label>
    </ligand>
</feature>
<dbReference type="InterPro" id="IPR003607">
    <property type="entry name" value="HD/PDEase_dom"/>
</dbReference>
<reference evidence="13" key="2">
    <citation type="submission" date="2025-08" db="UniProtKB">
        <authorList>
            <consortium name="Ensembl"/>
        </authorList>
    </citation>
    <scope>IDENTIFICATION</scope>
</reference>
<feature type="binding site" evidence="8">
    <location>
        <position position="560"/>
    </location>
    <ligand>
        <name>AMP</name>
        <dbReference type="ChEBI" id="CHEBI:456215"/>
    </ligand>
</feature>
<keyword evidence="14" id="KW-1185">Reference proteome</keyword>
<evidence type="ECO:0000313" key="13">
    <source>
        <dbReference type="Ensembl" id="ENSDCDP00010010845.1"/>
    </source>
</evidence>
<feature type="region of interest" description="Disordered" evidence="11">
    <location>
        <begin position="739"/>
        <end position="885"/>
    </location>
</feature>
<dbReference type="PANTHER" id="PTHR11347">
    <property type="entry name" value="CYCLIC NUCLEOTIDE PHOSPHODIESTERASE"/>
    <property type="match status" value="1"/>
</dbReference>
<evidence type="ECO:0000256" key="10">
    <source>
        <dbReference type="RuleBase" id="RU363067"/>
    </source>
</evidence>
<reference evidence="13 14" key="1">
    <citation type="submission" date="2020-06" db="EMBL/GenBank/DDBJ databases">
        <authorList>
            <consortium name="Wellcome Sanger Institute Data Sharing"/>
        </authorList>
    </citation>
    <scope>NUCLEOTIDE SEQUENCE [LARGE SCALE GENOMIC DNA]</scope>
</reference>
<evidence type="ECO:0000256" key="8">
    <source>
        <dbReference type="PIRSR" id="PIRSR623088-2"/>
    </source>
</evidence>
<keyword evidence="4 10" id="KW-0378">Hydrolase</keyword>
<reference evidence="13" key="3">
    <citation type="submission" date="2025-09" db="UniProtKB">
        <authorList>
            <consortium name="Ensembl"/>
        </authorList>
    </citation>
    <scope>IDENTIFICATION</scope>
</reference>
<dbReference type="FunFam" id="1.10.1300.10:FF:000001">
    <property type="entry name" value="Phosphodiesterase"/>
    <property type="match status" value="1"/>
</dbReference>
<dbReference type="InterPro" id="IPR002073">
    <property type="entry name" value="PDEase_catalytic_dom"/>
</dbReference>
<comment type="pathway">
    <text evidence="1">Purine metabolism; 3',5'-cyclic AMP degradation; AMP from 3',5'-cyclic AMP: step 1/1.</text>
</comment>
<evidence type="ECO:0000256" key="4">
    <source>
        <dbReference type="ARBA" id="ARBA00022801"/>
    </source>
</evidence>
<feature type="region of interest" description="Disordered" evidence="11">
    <location>
        <begin position="1"/>
        <end position="49"/>
    </location>
</feature>
<feature type="domain" description="PDEase" evidence="12">
    <location>
        <begin position="326"/>
        <end position="655"/>
    </location>
</feature>
<feature type="compositionally biased region" description="Basic and acidic residues" evidence="11">
    <location>
        <begin position="739"/>
        <end position="750"/>
    </location>
</feature>
<dbReference type="InterPro" id="IPR040844">
    <property type="entry name" value="PDE4_UCR"/>
</dbReference>
<dbReference type="GO" id="GO:0004115">
    <property type="term" value="F:3',5'-cyclic-AMP phosphodiesterase activity"/>
    <property type="evidence" value="ECO:0007669"/>
    <property type="project" value="UniProtKB-EC"/>
</dbReference>
<feature type="compositionally biased region" description="Polar residues" evidence="11">
    <location>
        <begin position="30"/>
        <end position="39"/>
    </location>
</feature>
<dbReference type="GeneTree" id="ENSGT00940000159788"/>
<evidence type="ECO:0000313" key="14">
    <source>
        <dbReference type="Proteomes" id="UP000694580"/>
    </source>
</evidence>
<dbReference type="GO" id="GO:0046872">
    <property type="term" value="F:metal ion binding"/>
    <property type="evidence" value="ECO:0007669"/>
    <property type="project" value="UniProtKB-KW"/>
</dbReference>
<dbReference type="EC" id="3.1.4.-" evidence="10"/>
<dbReference type="Gene3D" id="1.10.1300.10">
    <property type="entry name" value="3'5'-cyclic nucleotide phosphodiesterase, catalytic domain"/>
    <property type="match status" value="1"/>
</dbReference>
<name>A0AAY4AR87_9TELE</name>
<gene>
    <name evidence="13" type="primary">PDE4A</name>
</gene>
<evidence type="ECO:0000256" key="9">
    <source>
        <dbReference type="PIRSR" id="PIRSR623088-3"/>
    </source>
</evidence>
<feature type="binding site" evidence="9">
    <location>
        <position position="442"/>
    </location>
    <ligand>
        <name>Zn(2+)</name>
        <dbReference type="ChEBI" id="CHEBI:29105"/>
        <label>1</label>
    </ligand>
</feature>
<feature type="binding site" evidence="9">
    <location>
        <position position="560"/>
    </location>
    <ligand>
        <name>Zn(2+)</name>
        <dbReference type="ChEBI" id="CHEBI:29105"/>
        <label>1</label>
    </ligand>
</feature>
<comment type="similarity">
    <text evidence="2">Belongs to the cyclic nucleotide phosphodiesterase family. PDE4 subfamily.</text>
</comment>
<feature type="active site" description="Proton donor" evidence="7">
    <location>
        <position position="402"/>
    </location>
</feature>
<dbReference type="AlphaFoldDB" id="A0AAY4AR87"/>
<dbReference type="Ensembl" id="ENSDCDT00010011355.1">
    <property type="protein sequence ID" value="ENSDCDP00010010845.1"/>
    <property type="gene ID" value="ENSDCDG00010004802.1"/>
</dbReference>
<keyword evidence="3 9" id="KW-0479">Metal-binding</keyword>
<feature type="binding site" evidence="8">
    <location>
        <position position="611"/>
    </location>
    <ligand>
        <name>AMP</name>
        <dbReference type="ChEBI" id="CHEBI:456215"/>
    </ligand>
</feature>
<comment type="catalytic activity">
    <reaction evidence="6">
        <text>3',5'-cyclic AMP + H2O = AMP + H(+)</text>
        <dbReference type="Rhea" id="RHEA:25277"/>
        <dbReference type="ChEBI" id="CHEBI:15377"/>
        <dbReference type="ChEBI" id="CHEBI:15378"/>
        <dbReference type="ChEBI" id="CHEBI:58165"/>
        <dbReference type="ChEBI" id="CHEBI:456215"/>
        <dbReference type="EC" id="3.1.4.53"/>
    </reaction>
    <physiologicalReaction direction="left-to-right" evidence="6">
        <dbReference type="Rhea" id="RHEA:25278"/>
    </physiologicalReaction>
</comment>
<proteinExistence type="inferred from homology"/>
<feature type="compositionally biased region" description="Acidic residues" evidence="11">
    <location>
        <begin position="815"/>
        <end position="831"/>
    </location>
</feature>
<evidence type="ECO:0000256" key="2">
    <source>
        <dbReference type="ARBA" id="ARBA00009517"/>
    </source>
</evidence>
<organism evidence="13 14">
    <name type="scientific">Denticeps clupeoides</name>
    <name type="common">denticle herring</name>
    <dbReference type="NCBI Taxonomy" id="299321"/>
    <lineage>
        <taxon>Eukaryota</taxon>
        <taxon>Metazoa</taxon>
        <taxon>Chordata</taxon>
        <taxon>Craniata</taxon>
        <taxon>Vertebrata</taxon>
        <taxon>Euteleostomi</taxon>
        <taxon>Actinopterygii</taxon>
        <taxon>Neopterygii</taxon>
        <taxon>Teleostei</taxon>
        <taxon>Clupei</taxon>
        <taxon>Clupeiformes</taxon>
        <taxon>Denticipitoidei</taxon>
        <taxon>Denticipitidae</taxon>
        <taxon>Denticeps</taxon>
    </lineage>
</organism>
<accession>A0AAY4AR87</accession>
<protein>
    <recommendedName>
        <fullName evidence="10">Phosphodiesterase</fullName>
        <ecNumber evidence="10">3.1.4.-</ecNumber>
    </recommendedName>
</protein>
<evidence type="ECO:0000256" key="7">
    <source>
        <dbReference type="PIRSR" id="PIRSR623088-1"/>
    </source>
</evidence>
<feature type="binding site" evidence="8">
    <location>
        <begin position="402"/>
        <end position="406"/>
    </location>
    <ligand>
        <name>AMP</name>
        <dbReference type="ChEBI" id="CHEBI:456215"/>
    </ligand>
</feature>
<dbReference type="PRINTS" id="PR00387">
    <property type="entry name" value="PDIESTERASE1"/>
</dbReference>
<dbReference type="PROSITE" id="PS51845">
    <property type="entry name" value="PDEASE_I_2"/>
    <property type="match status" value="1"/>
</dbReference>
<sequence>MKKSRSVLTVTGEEGNDASGGGEKGDTARYSRSYTSGSTLGAELRRGRSRRLSSSLQVPCWLRPRDRTRSPEALSIVPRPTTLPLRIPPRIAITHADPDSFEMENGVSPARTPLDLQASPGLMLHPSFPQSQRRESFLYRSDSDYDMSPKTVSRTSVASEGHTAEDFIVTPFAQVLASLRSVRSNFTVLANVSTPTVKRSPLSSQTSCPKTSLTDHQYQQLALDTLEELDWCLDQLETIQTHRSVSDMASSKFKRMLNRELSHLSEMSRSGNQVSEYISSTFLDQQNEVEIMSPTLKEKPMSHISGVRELSHTHSLSSSSLPRFGVNTEHEDALAKELEDLNKWSFNIFRVAELANNRPLSCIMYAIFQERDLLKTFRIPVDTFVSYVMTLEDHYHSNVAYHNSLHAADVTQSTHVLLSTPALDAVFTDLEILAALFAAAIHDVDHPGVSNQFLINTNSELALMYNDESVLENHHLAVGFKLLHQENCDIFQNLTKRQRQSLRKLVIDMVLATDMSKHMTLLADLKTMVEMKKVTSSGVLLLDHYTERIQVLRNMVHCADLSNPTKPLVLYRQWTERIMEEFFRQGDKERERGMEISAMCDKHTASVEKSQVGFIDYIVHPLWETWADLVHPDAQEILDTLEENRDWYQSTMPQSPSPPPDRNQHGQQDRFQFEITLEEDGQQQNQNRNQDQNHNHSYPYSALNNHIELKPVDHNHLDQNHLEPVADEDIEPDEIDHSQMEETEENHCEAEDGEEGKEDEAEETEGVDDNEQQTDEPEKDEGEETQPEEKEAKELEREGEGDVKGEEDQGCRGEEEMEGSEKEEEEGEDQETCIANEERTPEETLAEETDQEEMLENQEECVEGETEEGEVLEESKGGEDEQDEE</sequence>
<dbReference type="GO" id="GO:0007165">
    <property type="term" value="P:signal transduction"/>
    <property type="evidence" value="ECO:0007669"/>
    <property type="project" value="InterPro"/>
</dbReference>
<dbReference type="Pfam" id="PF00233">
    <property type="entry name" value="PDEase_I"/>
    <property type="match status" value="1"/>
</dbReference>
<dbReference type="PROSITE" id="PS00126">
    <property type="entry name" value="PDEASE_I_1"/>
    <property type="match status" value="1"/>
</dbReference>
<keyword evidence="5" id="KW-0114">cAMP</keyword>
<evidence type="ECO:0000256" key="3">
    <source>
        <dbReference type="ARBA" id="ARBA00022723"/>
    </source>
</evidence>
<evidence type="ECO:0000256" key="6">
    <source>
        <dbReference type="ARBA" id="ARBA00033681"/>
    </source>
</evidence>
<comment type="cofactor">
    <cofactor evidence="10">
        <name>a divalent metal cation</name>
        <dbReference type="ChEBI" id="CHEBI:60240"/>
    </cofactor>
    <text evidence="10">Binds 2 divalent metal cations per subunit. Site 1 may preferentially bind zinc ions, while site 2 has a preference for magnesium and/or manganese ions.</text>
</comment>
<dbReference type="InterPro" id="IPR023088">
    <property type="entry name" value="PDEase"/>
</dbReference>
<evidence type="ECO:0000256" key="11">
    <source>
        <dbReference type="SAM" id="MobiDB-lite"/>
    </source>
</evidence>
<dbReference type="InterPro" id="IPR036971">
    <property type="entry name" value="PDEase_catalytic_dom_sf"/>
</dbReference>
<feature type="binding site" evidence="9">
    <location>
        <position position="443"/>
    </location>
    <ligand>
        <name>Zn(2+)</name>
        <dbReference type="ChEBI" id="CHEBI:29105"/>
        <label>1</label>
    </ligand>
</feature>
<feature type="compositionally biased region" description="Basic and acidic residues" evidence="11">
    <location>
        <begin position="787"/>
        <end position="814"/>
    </location>
</feature>
<evidence type="ECO:0000256" key="5">
    <source>
        <dbReference type="ARBA" id="ARBA00023149"/>
    </source>
</evidence>
<evidence type="ECO:0000259" key="12">
    <source>
        <dbReference type="PROSITE" id="PS51845"/>
    </source>
</evidence>